<dbReference type="PANTHER" id="PTHR46207">
    <property type="entry name" value="PROTEIN RCC2"/>
    <property type="match status" value="1"/>
</dbReference>
<dbReference type="PROSITE" id="PS01359">
    <property type="entry name" value="ZF_PHD_1"/>
    <property type="match status" value="1"/>
</dbReference>
<evidence type="ECO:0000256" key="1">
    <source>
        <dbReference type="ARBA" id="ARBA00022723"/>
    </source>
</evidence>
<feature type="compositionally biased region" description="Basic and acidic residues" evidence="7">
    <location>
        <begin position="453"/>
        <end position="463"/>
    </location>
</feature>
<feature type="repeat" description="RCC1" evidence="6">
    <location>
        <begin position="145"/>
        <end position="199"/>
    </location>
</feature>
<feature type="region of interest" description="Disordered" evidence="7">
    <location>
        <begin position="433"/>
        <end position="465"/>
    </location>
</feature>
<keyword evidence="4" id="KW-0862">Zinc</keyword>
<evidence type="ECO:0000256" key="6">
    <source>
        <dbReference type="PROSITE-ProRule" id="PRU00235"/>
    </source>
</evidence>
<dbReference type="InterPro" id="IPR001965">
    <property type="entry name" value="Znf_PHD"/>
</dbReference>
<dbReference type="Gene3D" id="2.130.10.30">
    <property type="entry name" value="Regulator of chromosome condensation 1/beta-lactamase-inhibitor protein II"/>
    <property type="match status" value="2"/>
</dbReference>
<keyword evidence="10" id="KW-1185">Reference proteome</keyword>
<dbReference type="InterPro" id="IPR000408">
    <property type="entry name" value="Reg_chr_condens"/>
</dbReference>
<dbReference type="Gene3D" id="3.30.40.10">
    <property type="entry name" value="Zinc/RING finger domain, C3HC4 (zinc finger)"/>
    <property type="match status" value="1"/>
</dbReference>
<dbReference type="PROSITE" id="PS50016">
    <property type="entry name" value="ZF_PHD_2"/>
    <property type="match status" value="1"/>
</dbReference>
<feature type="domain" description="PHD-type" evidence="8">
    <location>
        <begin position="469"/>
        <end position="520"/>
    </location>
</feature>
<dbReference type="InterPro" id="IPR058923">
    <property type="entry name" value="RCC1-like_dom"/>
</dbReference>
<evidence type="ECO:0000256" key="2">
    <source>
        <dbReference type="ARBA" id="ARBA00022737"/>
    </source>
</evidence>
<dbReference type="PROSITE" id="PS50012">
    <property type="entry name" value="RCC1_3"/>
    <property type="match status" value="5"/>
</dbReference>
<dbReference type="SUPFAM" id="SSF57903">
    <property type="entry name" value="FYVE/PHD zinc finger"/>
    <property type="match status" value="1"/>
</dbReference>
<keyword evidence="3 5" id="KW-0863">Zinc-finger</keyword>
<accession>A0AA38KFR2</accession>
<dbReference type="InterPro" id="IPR019786">
    <property type="entry name" value="Zinc_finger_PHD-type_CS"/>
</dbReference>
<dbReference type="InterPro" id="IPR009091">
    <property type="entry name" value="RCC1/BLIP-II"/>
</dbReference>
<feature type="repeat" description="RCC1" evidence="6">
    <location>
        <begin position="80"/>
        <end position="144"/>
    </location>
</feature>
<organism evidence="9 10">
    <name type="scientific">Lentinula aff. detonsa</name>
    <dbReference type="NCBI Taxonomy" id="2804958"/>
    <lineage>
        <taxon>Eukaryota</taxon>
        <taxon>Fungi</taxon>
        <taxon>Dikarya</taxon>
        <taxon>Basidiomycota</taxon>
        <taxon>Agaricomycotina</taxon>
        <taxon>Agaricomycetes</taxon>
        <taxon>Agaricomycetidae</taxon>
        <taxon>Agaricales</taxon>
        <taxon>Marasmiineae</taxon>
        <taxon>Omphalotaceae</taxon>
        <taxon>Lentinula</taxon>
    </lineage>
</organism>
<dbReference type="Pfam" id="PF25390">
    <property type="entry name" value="WD40_RLD"/>
    <property type="match status" value="1"/>
</dbReference>
<dbReference type="SMART" id="SM00249">
    <property type="entry name" value="PHD"/>
    <property type="match status" value="1"/>
</dbReference>
<dbReference type="GO" id="GO:0031267">
    <property type="term" value="F:small GTPase binding"/>
    <property type="evidence" value="ECO:0007669"/>
    <property type="project" value="TreeGrafter"/>
</dbReference>
<evidence type="ECO:0000256" key="7">
    <source>
        <dbReference type="SAM" id="MobiDB-lite"/>
    </source>
</evidence>
<dbReference type="PANTHER" id="PTHR46207:SF1">
    <property type="entry name" value="PROTEIN RCC2"/>
    <property type="match status" value="1"/>
</dbReference>
<dbReference type="PRINTS" id="PR00633">
    <property type="entry name" value="RCCNDNSATION"/>
</dbReference>
<evidence type="ECO:0000259" key="8">
    <source>
        <dbReference type="PROSITE" id="PS50016"/>
    </source>
</evidence>
<dbReference type="InterPro" id="IPR013083">
    <property type="entry name" value="Znf_RING/FYVE/PHD"/>
</dbReference>
<keyword evidence="2" id="KW-0677">Repeat</keyword>
<dbReference type="AlphaFoldDB" id="A0AA38KFR2"/>
<evidence type="ECO:0000313" key="9">
    <source>
        <dbReference type="EMBL" id="KAJ3784511.1"/>
    </source>
</evidence>
<evidence type="ECO:0000256" key="4">
    <source>
        <dbReference type="ARBA" id="ARBA00022833"/>
    </source>
</evidence>
<dbReference type="InterPro" id="IPR028641">
    <property type="entry name" value="RCC2"/>
</dbReference>
<name>A0AA38KFR2_9AGAR</name>
<dbReference type="InterPro" id="IPR019787">
    <property type="entry name" value="Znf_PHD-finger"/>
</dbReference>
<keyword evidence="1" id="KW-0479">Metal-binding</keyword>
<sequence length="589" mass="63069">MSTITETGPQWGRVLLCGGTDWTRLGRRDRSGAPVKSEEEEDLHPDLLEPHILRSLSNVKVVSVHTGCAACHFVVLDIDGNAWIFGRNGSCCLGVTKDASGKAIDAISENAPMKLNPVDFGSNNGTKFVDAACGRNHTLLVGSDGQVWTAGANPLGQCGHSPCSEVTSFKAVPGFHEDGSEHAIKVSAGISFSLVLTESGKVFSFGSGEKGQLGNGTTGERITTGNKVAFDIIETPYYIKELDGNRIVQIASGQQHSAAVDDEGYVYVWGYNGYCRLGLGNQVDMLKPKVVPQFSGPNKTTMGSAVVCGPSNTVVIDRQGMYWMAGKWKNSGEGSSGSPYSSFRIIQDIMACKITHAACGGVTHWVTTPDEEGMMTVAWGQSASNGELGLGPDEPKSSTKPTKHMPLEGIEVLQIAAAQNTTVFLVKPTLSKEPPSIVASNGDPKPDEEESEDKYSERPRHPEELEDVPDLCLACNKDNGDEDSPLECDKCDNPYHLGCLNPPLTAIPPGEWFCPKCIQEPGAPLPGYTPVKPSTVSASVTASRVATSINKRKGSDGDEDEDEEMQDVRSKRKAPGLERGRNGSKKKRQ</sequence>
<feature type="compositionally biased region" description="Low complexity" evidence="7">
    <location>
        <begin position="534"/>
        <end position="548"/>
    </location>
</feature>
<proteinExistence type="predicted"/>
<feature type="repeat" description="RCC1" evidence="6">
    <location>
        <begin position="264"/>
        <end position="319"/>
    </location>
</feature>
<evidence type="ECO:0000256" key="3">
    <source>
        <dbReference type="ARBA" id="ARBA00022771"/>
    </source>
</evidence>
<evidence type="ECO:0000256" key="5">
    <source>
        <dbReference type="PROSITE-ProRule" id="PRU00146"/>
    </source>
</evidence>
<feature type="repeat" description="RCC1" evidence="6">
    <location>
        <begin position="200"/>
        <end position="263"/>
    </location>
</feature>
<dbReference type="PROSITE" id="PS00626">
    <property type="entry name" value="RCC1_2"/>
    <property type="match status" value="2"/>
</dbReference>
<feature type="region of interest" description="Disordered" evidence="7">
    <location>
        <begin position="523"/>
        <end position="589"/>
    </location>
</feature>
<dbReference type="InterPro" id="IPR011011">
    <property type="entry name" value="Znf_FYVE_PHD"/>
</dbReference>
<reference evidence="9" key="1">
    <citation type="submission" date="2022-08" db="EMBL/GenBank/DDBJ databases">
        <authorList>
            <consortium name="DOE Joint Genome Institute"/>
            <person name="Min B."/>
            <person name="Riley R."/>
            <person name="Sierra-Patev S."/>
            <person name="Naranjo-Ortiz M."/>
            <person name="Looney B."/>
            <person name="Konkel Z."/>
            <person name="Slot J.C."/>
            <person name="Sakamoto Y."/>
            <person name="Steenwyk J.L."/>
            <person name="Rokas A."/>
            <person name="Carro J."/>
            <person name="Camarero S."/>
            <person name="Ferreira P."/>
            <person name="Molpeceres G."/>
            <person name="Ruiz-Duenas F.J."/>
            <person name="Serrano A."/>
            <person name="Henrissat B."/>
            <person name="Drula E."/>
            <person name="Hughes K.W."/>
            <person name="Mata J.L."/>
            <person name="Ishikawa N.K."/>
            <person name="Vargas-Isla R."/>
            <person name="Ushijima S."/>
            <person name="Smith C.A."/>
            <person name="Ahrendt S."/>
            <person name="Andreopoulos W."/>
            <person name="He G."/>
            <person name="Labutti K."/>
            <person name="Lipzen A."/>
            <person name="Ng V."/>
            <person name="Sandor L."/>
            <person name="Barry K."/>
            <person name="Martinez A.T."/>
            <person name="Xiao Y."/>
            <person name="Gibbons J.G."/>
            <person name="Terashima K."/>
            <person name="Hibbett D.S."/>
            <person name="Grigoriev I.V."/>
        </authorList>
    </citation>
    <scope>NUCLEOTIDE SEQUENCE</scope>
    <source>
        <strain evidence="9">TFB10291</strain>
    </source>
</reference>
<dbReference type="SUPFAM" id="SSF50985">
    <property type="entry name" value="RCC1/BLIP-II"/>
    <property type="match status" value="1"/>
</dbReference>
<dbReference type="GO" id="GO:0008270">
    <property type="term" value="F:zinc ion binding"/>
    <property type="evidence" value="ECO:0007669"/>
    <property type="project" value="UniProtKB-KW"/>
</dbReference>
<feature type="region of interest" description="Disordered" evidence="7">
    <location>
        <begin position="383"/>
        <end position="403"/>
    </location>
</feature>
<comment type="caution">
    <text evidence="9">The sequence shown here is derived from an EMBL/GenBank/DDBJ whole genome shotgun (WGS) entry which is preliminary data.</text>
</comment>
<dbReference type="Proteomes" id="UP001163798">
    <property type="component" value="Unassembled WGS sequence"/>
</dbReference>
<gene>
    <name evidence="9" type="ORF">GGU10DRAFT_357696</name>
</gene>
<protein>
    <submittedName>
        <fullName evidence="9">Regulator of chromosome condensation 1/beta-lactamase-inhibitor protein II</fullName>
    </submittedName>
</protein>
<dbReference type="GO" id="GO:0016020">
    <property type="term" value="C:membrane"/>
    <property type="evidence" value="ECO:0007669"/>
    <property type="project" value="TreeGrafter"/>
</dbReference>
<evidence type="ECO:0000313" key="10">
    <source>
        <dbReference type="Proteomes" id="UP001163798"/>
    </source>
</evidence>
<dbReference type="Pfam" id="PF00628">
    <property type="entry name" value="PHD"/>
    <property type="match status" value="1"/>
</dbReference>
<dbReference type="EMBL" id="MU793374">
    <property type="protein sequence ID" value="KAJ3784511.1"/>
    <property type="molecule type" value="Genomic_DNA"/>
</dbReference>
<feature type="repeat" description="RCC1" evidence="6">
    <location>
        <begin position="374"/>
        <end position="428"/>
    </location>
</feature>